<proteinExistence type="predicted"/>
<name>A0A812UEI8_9DINO</name>
<sequence>MYSGLMGARLPTMQRFADNLALKMQEEAGSGAPERPVDTLDRRADDEQSAQVAPWGQFRDVIREEMSAAITAIHDTAARPMQFIINNSAQANVEQHTVSAPPPSPPPPPPEPATLLEAKV</sequence>
<feature type="region of interest" description="Disordered" evidence="1">
    <location>
        <begin position="87"/>
        <end position="120"/>
    </location>
</feature>
<dbReference type="AlphaFoldDB" id="A0A812UEI8"/>
<feature type="compositionally biased region" description="Pro residues" evidence="1">
    <location>
        <begin position="100"/>
        <end position="112"/>
    </location>
</feature>
<feature type="region of interest" description="Disordered" evidence="1">
    <location>
        <begin position="24"/>
        <end position="52"/>
    </location>
</feature>
<evidence type="ECO:0000256" key="1">
    <source>
        <dbReference type="SAM" id="MobiDB-lite"/>
    </source>
</evidence>
<reference evidence="2" key="1">
    <citation type="submission" date="2021-02" db="EMBL/GenBank/DDBJ databases">
        <authorList>
            <person name="Dougan E. K."/>
            <person name="Rhodes N."/>
            <person name="Thang M."/>
            <person name="Chan C."/>
        </authorList>
    </citation>
    <scope>NUCLEOTIDE SEQUENCE</scope>
</reference>
<evidence type="ECO:0000313" key="3">
    <source>
        <dbReference type="Proteomes" id="UP000604046"/>
    </source>
</evidence>
<keyword evidence="3" id="KW-1185">Reference proteome</keyword>
<dbReference type="OrthoDB" id="432601at2759"/>
<protein>
    <submittedName>
        <fullName evidence="2">Uncharacterized protein</fullName>
    </submittedName>
</protein>
<feature type="compositionally biased region" description="Basic and acidic residues" evidence="1">
    <location>
        <begin position="35"/>
        <end position="46"/>
    </location>
</feature>
<feature type="compositionally biased region" description="Polar residues" evidence="1">
    <location>
        <begin position="87"/>
        <end position="98"/>
    </location>
</feature>
<gene>
    <name evidence="2" type="ORF">SNAT2548_LOCUS32202</name>
</gene>
<organism evidence="2 3">
    <name type="scientific">Symbiodinium natans</name>
    <dbReference type="NCBI Taxonomy" id="878477"/>
    <lineage>
        <taxon>Eukaryota</taxon>
        <taxon>Sar</taxon>
        <taxon>Alveolata</taxon>
        <taxon>Dinophyceae</taxon>
        <taxon>Suessiales</taxon>
        <taxon>Symbiodiniaceae</taxon>
        <taxon>Symbiodinium</taxon>
    </lineage>
</organism>
<accession>A0A812UEI8</accession>
<evidence type="ECO:0000313" key="2">
    <source>
        <dbReference type="EMBL" id="CAE7567532.1"/>
    </source>
</evidence>
<dbReference type="EMBL" id="CAJNDS010002699">
    <property type="protein sequence ID" value="CAE7567532.1"/>
    <property type="molecule type" value="Genomic_DNA"/>
</dbReference>
<comment type="caution">
    <text evidence="2">The sequence shown here is derived from an EMBL/GenBank/DDBJ whole genome shotgun (WGS) entry which is preliminary data.</text>
</comment>
<dbReference type="Proteomes" id="UP000604046">
    <property type="component" value="Unassembled WGS sequence"/>
</dbReference>